<evidence type="ECO:0008006" key="4">
    <source>
        <dbReference type="Google" id="ProtNLM"/>
    </source>
</evidence>
<feature type="chain" id="PRO_5027060043" description="Lipoprotein" evidence="2">
    <location>
        <begin position="24"/>
        <end position="104"/>
    </location>
</feature>
<gene>
    <name evidence="3" type="ORF">AVDCRST_MAG23-2597</name>
</gene>
<organism evidence="3">
    <name type="scientific">uncultured Sphingosinicella sp</name>
    <dbReference type="NCBI Taxonomy" id="478748"/>
    <lineage>
        <taxon>Bacteria</taxon>
        <taxon>Pseudomonadati</taxon>
        <taxon>Pseudomonadota</taxon>
        <taxon>Alphaproteobacteria</taxon>
        <taxon>Sphingomonadales</taxon>
        <taxon>Sphingosinicellaceae</taxon>
        <taxon>Sphingosinicella</taxon>
        <taxon>environmental samples</taxon>
    </lineage>
</organism>
<evidence type="ECO:0000313" key="3">
    <source>
        <dbReference type="EMBL" id="CAA9546619.1"/>
    </source>
</evidence>
<sequence length="104" mass="9908">MLTRTRFLTASAAVLLLSSCGGSGGGGEAQNNATQTEPATDQNTAGGSEGIIPGENTMGNVQGATAIVAQDAGNLAQNAANAVSNAAEGADNSIQGSAGGGNSQ</sequence>
<feature type="signal peptide" evidence="2">
    <location>
        <begin position="1"/>
        <end position="23"/>
    </location>
</feature>
<dbReference type="AlphaFoldDB" id="A0A6J4UE08"/>
<proteinExistence type="predicted"/>
<evidence type="ECO:0000256" key="1">
    <source>
        <dbReference type="SAM" id="MobiDB-lite"/>
    </source>
</evidence>
<reference evidence="3" key="1">
    <citation type="submission" date="2020-02" db="EMBL/GenBank/DDBJ databases">
        <authorList>
            <person name="Meier V. D."/>
        </authorList>
    </citation>
    <scope>NUCLEOTIDE SEQUENCE</scope>
    <source>
        <strain evidence="3">AVDCRST_MAG23</strain>
    </source>
</reference>
<feature type="compositionally biased region" description="Polar residues" evidence="1">
    <location>
        <begin position="30"/>
        <end position="46"/>
    </location>
</feature>
<accession>A0A6J4UE08</accession>
<protein>
    <recommendedName>
        <fullName evidence="4">Lipoprotein</fullName>
    </recommendedName>
</protein>
<evidence type="ECO:0000256" key="2">
    <source>
        <dbReference type="SAM" id="SignalP"/>
    </source>
</evidence>
<dbReference type="EMBL" id="CADCWD010000089">
    <property type="protein sequence ID" value="CAA9546619.1"/>
    <property type="molecule type" value="Genomic_DNA"/>
</dbReference>
<feature type="region of interest" description="Disordered" evidence="1">
    <location>
        <begin position="24"/>
        <end position="55"/>
    </location>
</feature>
<keyword evidence="2" id="KW-0732">Signal</keyword>
<dbReference type="PROSITE" id="PS51257">
    <property type="entry name" value="PROKAR_LIPOPROTEIN"/>
    <property type="match status" value="1"/>
</dbReference>
<name>A0A6J4UE08_9SPHN</name>